<comment type="caution">
    <text evidence="3">The sequence shown here is derived from an EMBL/GenBank/DDBJ whole genome shotgun (WGS) entry which is preliminary data.</text>
</comment>
<proteinExistence type="predicted"/>
<keyword evidence="1" id="KW-0597">Phosphoprotein</keyword>
<dbReference type="SUPFAM" id="SSF52172">
    <property type="entry name" value="CheY-like"/>
    <property type="match status" value="1"/>
</dbReference>
<dbReference type="PROSITE" id="PS50110">
    <property type="entry name" value="RESPONSE_REGULATORY"/>
    <property type="match status" value="1"/>
</dbReference>
<feature type="modified residue" description="4-aspartylphosphate" evidence="1">
    <location>
        <position position="131"/>
    </location>
</feature>
<dbReference type="Proteomes" id="UP000613113">
    <property type="component" value="Unassembled WGS sequence"/>
</dbReference>
<evidence type="ECO:0000313" key="3">
    <source>
        <dbReference type="EMBL" id="MBC3886433.1"/>
    </source>
</evidence>
<accession>A0ABR6YRB5</accession>
<organism evidence="3 4">
    <name type="scientific">Undibacterium griseum</name>
    <dbReference type="NCBI Taxonomy" id="2762295"/>
    <lineage>
        <taxon>Bacteria</taxon>
        <taxon>Pseudomonadati</taxon>
        <taxon>Pseudomonadota</taxon>
        <taxon>Betaproteobacteria</taxon>
        <taxon>Burkholderiales</taxon>
        <taxon>Oxalobacteraceae</taxon>
        <taxon>Undibacterium</taxon>
    </lineage>
</organism>
<feature type="domain" description="Response regulatory" evidence="2">
    <location>
        <begin position="76"/>
        <end position="200"/>
    </location>
</feature>
<evidence type="ECO:0000313" key="4">
    <source>
        <dbReference type="Proteomes" id="UP000613113"/>
    </source>
</evidence>
<dbReference type="RefSeq" id="WP_186863979.1">
    <property type="nucleotide sequence ID" value="NZ_JACOGC010000007.1"/>
</dbReference>
<keyword evidence="4" id="KW-1185">Reference proteome</keyword>
<protein>
    <recommendedName>
        <fullName evidence="2">Response regulatory domain-containing protein</fullName>
    </recommendedName>
</protein>
<gene>
    <name evidence="3" type="ORF">H8K27_14995</name>
</gene>
<evidence type="ECO:0000259" key="2">
    <source>
        <dbReference type="PROSITE" id="PS50110"/>
    </source>
</evidence>
<dbReference type="Gene3D" id="3.40.50.2300">
    <property type="match status" value="1"/>
</dbReference>
<reference evidence="3 4" key="1">
    <citation type="submission" date="2020-08" db="EMBL/GenBank/DDBJ databases">
        <title>Novel species isolated from subtropical streams in China.</title>
        <authorList>
            <person name="Lu H."/>
        </authorList>
    </citation>
    <scope>NUCLEOTIDE SEQUENCE [LARGE SCALE GENOMIC DNA]</scope>
    <source>
        <strain evidence="3 4">FT31W</strain>
    </source>
</reference>
<sequence length="212" mass="23111">MKSEHSKTPGLQKNSILVSVGSGQLSGCTGFVNIQRLIACSNHEIAATGSLDDDLIDFLDEEPLDSHLKRALHPWKILITDDDANVHDTTLLALSGVRIHGRPLEFLHAYSAKEAQELILAHPDLSLVLLDVVMETVDAGLKLVKVIRDELAKKDLKIVLRTGQPGYAPEDKVSHQFAIDGYTTKSKLTRSLLISVLNDALIGKESSGHLPN</sequence>
<evidence type="ECO:0000256" key="1">
    <source>
        <dbReference type="PROSITE-ProRule" id="PRU00169"/>
    </source>
</evidence>
<dbReference type="InterPro" id="IPR001789">
    <property type="entry name" value="Sig_transdc_resp-reg_receiver"/>
</dbReference>
<dbReference type="InterPro" id="IPR011006">
    <property type="entry name" value="CheY-like_superfamily"/>
</dbReference>
<name>A0ABR6YRB5_9BURK</name>
<dbReference type="EMBL" id="JACOGC010000007">
    <property type="protein sequence ID" value="MBC3886433.1"/>
    <property type="molecule type" value="Genomic_DNA"/>
</dbReference>